<keyword evidence="5" id="KW-0472">Membrane</keyword>
<feature type="compositionally biased region" description="Basic and acidic residues" evidence="4">
    <location>
        <begin position="173"/>
        <end position="183"/>
    </location>
</feature>
<evidence type="ECO:0008006" key="8">
    <source>
        <dbReference type="Google" id="ProtNLM"/>
    </source>
</evidence>
<dbReference type="OrthoDB" id="3687641at2759"/>
<comment type="caution">
    <text evidence="6">The sequence shown here is derived from an EMBL/GenBank/DDBJ whole genome shotgun (WGS) entry which is preliminary data.</text>
</comment>
<dbReference type="KEGG" id="pchm:VFPPC_05197"/>
<evidence type="ECO:0000313" key="7">
    <source>
        <dbReference type="Proteomes" id="UP000078397"/>
    </source>
</evidence>
<keyword evidence="5" id="KW-1133">Transmembrane helix</keyword>
<dbReference type="AlphaFoldDB" id="A0A179FUM2"/>
<dbReference type="PANTHER" id="PTHR33365">
    <property type="entry name" value="YALI0B05434P"/>
    <property type="match status" value="1"/>
</dbReference>
<proteinExistence type="inferred from homology"/>
<dbReference type="RefSeq" id="XP_018145917.1">
    <property type="nucleotide sequence ID" value="XM_018284430.1"/>
</dbReference>
<evidence type="ECO:0000256" key="3">
    <source>
        <dbReference type="ARBA" id="ARBA00035112"/>
    </source>
</evidence>
<name>A0A179FUM2_METCM</name>
<comment type="similarity">
    <text evidence="3">Belongs to the ustYa family.</text>
</comment>
<gene>
    <name evidence="6" type="ORF">VFPPC_05197</name>
</gene>
<organism evidence="6 7">
    <name type="scientific">Pochonia chlamydosporia 170</name>
    <dbReference type="NCBI Taxonomy" id="1380566"/>
    <lineage>
        <taxon>Eukaryota</taxon>
        <taxon>Fungi</taxon>
        <taxon>Dikarya</taxon>
        <taxon>Ascomycota</taxon>
        <taxon>Pezizomycotina</taxon>
        <taxon>Sordariomycetes</taxon>
        <taxon>Hypocreomycetidae</taxon>
        <taxon>Hypocreales</taxon>
        <taxon>Clavicipitaceae</taxon>
        <taxon>Pochonia</taxon>
    </lineage>
</organism>
<keyword evidence="5" id="KW-0812">Transmembrane</keyword>
<dbReference type="InterPro" id="IPR021765">
    <property type="entry name" value="UstYa-like"/>
</dbReference>
<comment type="pathway">
    <text evidence="1">Mycotoxin biosynthesis.</text>
</comment>
<dbReference type="GO" id="GO:0043386">
    <property type="term" value="P:mycotoxin biosynthetic process"/>
    <property type="evidence" value="ECO:0007669"/>
    <property type="project" value="InterPro"/>
</dbReference>
<protein>
    <recommendedName>
        <fullName evidence="8">Tat pathway signal sequence</fullName>
    </recommendedName>
</protein>
<dbReference type="STRING" id="1380566.A0A179FUM2"/>
<dbReference type="Pfam" id="PF11807">
    <property type="entry name" value="UstYa"/>
    <property type="match status" value="1"/>
</dbReference>
<keyword evidence="2" id="KW-0560">Oxidoreductase</keyword>
<reference evidence="6 7" key="1">
    <citation type="journal article" date="2016" name="PLoS Pathog.">
        <title>Biosynthesis of antibiotic leucinostatins in bio-control fungus Purpureocillium lilacinum and their inhibition on phytophthora revealed by genome mining.</title>
        <authorList>
            <person name="Wang G."/>
            <person name="Liu Z."/>
            <person name="Lin R."/>
            <person name="Li E."/>
            <person name="Mao Z."/>
            <person name="Ling J."/>
            <person name="Yang Y."/>
            <person name="Yin W.B."/>
            <person name="Xie B."/>
        </authorList>
    </citation>
    <scope>NUCLEOTIDE SEQUENCE [LARGE SCALE GENOMIC DNA]</scope>
    <source>
        <strain evidence="6">170</strain>
    </source>
</reference>
<accession>A0A179FUM2</accession>
<dbReference type="PANTHER" id="PTHR33365:SF11">
    <property type="entry name" value="TAT PATHWAY SIGNAL SEQUENCE"/>
    <property type="match status" value="1"/>
</dbReference>
<evidence type="ECO:0000313" key="6">
    <source>
        <dbReference type="EMBL" id="OAQ69067.1"/>
    </source>
</evidence>
<dbReference type="Proteomes" id="UP000078397">
    <property type="component" value="Unassembled WGS sequence"/>
</dbReference>
<feature type="transmembrane region" description="Helical" evidence="5">
    <location>
        <begin position="52"/>
        <end position="71"/>
    </location>
</feature>
<evidence type="ECO:0000256" key="2">
    <source>
        <dbReference type="ARBA" id="ARBA00023002"/>
    </source>
</evidence>
<keyword evidence="7" id="KW-1185">Reference proteome</keyword>
<dbReference type="GeneID" id="28848424"/>
<dbReference type="GO" id="GO:0016491">
    <property type="term" value="F:oxidoreductase activity"/>
    <property type="evidence" value="ECO:0007669"/>
    <property type="project" value="UniProtKB-KW"/>
</dbReference>
<evidence type="ECO:0000256" key="4">
    <source>
        <dbReference type="SAM" id="MobiDB-lite"/>
    </source>
</evidence>
<sequence>MIGSYLRGTLFSSPSKQQSCYYAVSSNDSEEQLDDTKGLDRLPPAQTSRKRTWLFIGLILVVVPLAAVFGSRHLLKDVAKKPESFVPAVKTHSVVFGLDELFSSPPSEESNAAWDSLIPDGHGYVLVPAAEKYGLKPGISTDEGPDRYSGMIRLLFYEMVSFGNRTAHFHKRQLEDSHKEHHPNGHGGHHGGGRDREHEVQDPIPDHVEHCFDYLRQSIMCAGDMTIEHAREPPLGGKRETTDGWGVEHQCKDWNEMVHWTLDHRAKHSLKGILG</sequence>
<feature type="region of interest" description="Disordered" evidence="4">
    <location>
        <begin position="173"/>
        <end position="200"/>
    </location>
</feature>
<evidence type="ECO:0000256" key="1">
    <source>
        <dbReference type="ARBA" id="ARBA00004685"/>
    </source>
</evidence>
<dbReference type="EMBL" id="LSBJ02000003">
    <property type="protein sequence ID" value="OAQ69067.1"/>
    <property type="molecule type" value="Genomic_DNA"/>
</dbReference>
<evidence type="ECO:0000256" key="5">
    <source>
        <dbReference type="SAM" id="Phobius"/>
    </source>
</evidence>